<evidence type="ECO:0000259" key="2">
    <source>
        <dbReference type="Pfam" id="PF00535"/>
    </source>
</evidence>
<dbReference type="CDD" id="cd04179">
    <property type="entry name" value="DPM_DPG-synthase_like"/>
    <property type="match status" value="1"/>
</dbReference>
<dbReference type="PANTHER" id="PTHR48090">
    <property type="entry name" value="UNDECAPRENYL-PHOSPHATE 4-DEOXY-4-FORMAMIDO-L-ARABINOSE TRANSFERASE-RELATED"/>
    <property type="match status" value="1"/>
</dbReference>
<dbReference type="Pfam" id="PF00535">
    <property type="entry name" value="Glycos_transf_2"/>
    <property type="match status" value="1"/>
</dbReference>
<dbReference type="GO" id="GO:0016740">
    <property type="term" value="F:transferase activity"/>
    <property type="evidence" value="ECO:0007669"/>
    <property type="project" value="UniProtKB-KW"/>
</dbReference>
<keyword evidence="1" id="KW-1133">Transmembrane helix</keyword>
<dbReference type="EMBL" id="FOZK01000001">
    <property type="protein sequence ID" value="SFR87452.1"/>
    <property type="molecule type" value="Genomic_DNA"/>
</dbReference>
<name>A0A1I6K8B5_9EURY</name>
<evidence type="ECO:0000313" key="4">
    <source>
        <dbReference type="Proteomes" id="UP000199062"/>
    </source>
</evidence>
<dbReference type="AlphaFoldDB" id="A0A1I6K8B5"/>
<dbReference type="RefSeq" id="WP_089813311.1">
    <property type="nucleotide sequence ID" value="NZ_FOZK01000001.1"/>
</dbReference>
<dbReference type="OrthoDB" id="11098at2157"/>
<organism evidence="3 4">
    <name type="scientific">Halomicrobium zhouii</name>
    <dbReference type="NCBI Taxonomy" id="767519"/>
    <lineage>
        <taxon>Archaea</taxon>
        <taxon>Methanobacteriati</taxon>
        <taxon>Methanobacteriota</taxon>
        <taxon>Stenosarchaea group</taxon>
        <taxon>Halobacteria</taxon>
        <taxon>Halobacteriales</taxon>
        <taxon>Haloarculaceae</taxon>
        <taxon>Halomicrobium</taxon>
    </lineage>
</organism>
<keyword evidence="3" id="KW-0808">Transferase</keyword>
<keyword evidence="1" id="KW-0472">Membrane</keyword>
<dbReference type="InterPro" id="IPR029044">
    <property type="entry name" value="Nucleotide-diphossugar_trans"/>
</dbReference>
<gene>
    <name evidence="3" type="ORF">SAMN05216559_0357</name>
</gene>
<dbReference type="Gene3D" id="3.90.550.10">
    <property type="entry name" value="Spore Coat Polysaccharide Biosynthesis Protein SpsA, Chain A"/>
    <property type="match status" value="1"/>
</dbReference>
<dbReference type="STRING" id="767519.SAMN05216559_0357"/>
<proteinExistence type="predicted"/>
<keyword evidence="4" id="KW-1185">Reference proteome</keyword>
<dbReference type="InterPro" id="IPR001173">
    <property type="entry name" value="Glyco_trans_2-like"/>
</dbReference>
<accession>A0A1I6K8B5</accession>
<dbReference type="Proteomes" id="UP000199062">
    <property type="component" value="Unassembled WGS sequence"/>
</dbReference>
<feature type="transmembrane region" description="Helical" evidence="1">
    <location>
        <begin position="405"/>
        <end position="425"/>
    </location>
</feature>
<sequence>MSEGIHESGRQTDVAAPESTNAVGFVASEGNSEALARAILRAKDQGYEVFVTNDGESHGEALRFAETLGATVVELHADEPDDNALRQRLAIAAEKQGHSTLFVNLDVSERINYGRSEKLLEQDDFCVDAATHEPSKADSLLDNVLVAIPAYNESVAIGSVIHKTQRYVSEVLVVDDGSDDQTADIARRAGATVIEHEENRGKGTAVRTVLDYATEGDWKAVVLLDGDGQHYPEDIPEVVEPVLDGDADLVIGSRYVETASDDETPAYRRLGQRVLDVLTIGSGGATVSDSQSGFRALSANAATELDIRTDGMGVESEMLGDATKHELTVVEVPIDVRYEEVDGQTHNPLRHGVSVAVFVLQMIRDRNPLLFFGVPAVVLLVSGAGLMSYSAYLYQTYGAFHQWRFLISGFVLLLGTLSLFCGLVLSQVRNMVLRIDP</sequence>
<evidence type="ECO:0000256" key="1">
    <source>
        <dbReference type="SAM" id="Phobius"/>
    </source>
</evidence>
<evidence type="ECO:0000313" key="3">
    <source>
        <dbReference type="EMBL" id="SFR87452.1"/>
    </source>
</evidence>
<dbReference type="InterPro" id="IPR050256">
    <property type="entry name" value="Glycosyltransferase_2"/>
</dbReference>
<feature type="transmembrane region" description="Helical" evidence="1">
    <location>
        <begin position="369"/>
        <end position="393"/>
    </location>
</feature>
<protein>
    <submittedName>
        <fullName evidence="3">Glycosyl transferase family 2</fullName>
    </submittedName>
</protein>
<reference evidence="3 4" key="1">
    <citation type="submission" date="2016-10" db="EMBL/GenBank/DDBJ databases">
        <authorList>
            <person name="de Groot N.N."/>
        </authorList>
    </citation>
    <scope>NUCLEOTIDE SEQUENCE [LARGE SCALE GENOMIC DNA]</scope>
    <source>
        <strain evidence="3 4">CGMCC 1.10457</strain>
    </source>
</reference>
<keyword evidence="1" id="KW-0812">Transmembrane</keyword>
<feature type="domain" description="Glycosyltransferase 2-like" evidence="2">
    <location>
        <begin position="146"/>
        <end position="295"/>
    </location>
</feature>
<dbReference type="SUPFAM" id="SSF53448">
    <property type="entry name" value="Nucleotide-diphospho-sugar transferases"/>
    <property type="match status" value="1"/>
</dbReference>
<dbReference type="PANTHER" id="PTHR48090:SF7">
    <property type="entry name" value="RFBJ PROTEIN"/>
    <property type="match status" value="1"/>
</dbReference>